<dbReference type="EMBL" id="JAGPNK010000008">
    <property type="protein sequence ID" value="KAH7316577.1"/>
    <property type="molecule type" value="Genomic_DNA"/>
</dbReference>
<keyword evidence="7" id="KW-1185">Reference proteome</keyword>
<feature type="repeat" description="WD" evidence="3">
    <location>
        <begin position="125"/>
        <end position="167"/>
    </location>
</feature>
<dbReference type="SMART" id="SM00320">
    <property type="entry name" value="WD40"/>
    <property type="match status" value="5"/>
</dbReference>
<comment type="caution">
    <text evidence="6">The sequence shown here is derived from an EMBL/GenBank/DDBJ whole genome shotgun (WGS) entry which is preliminary data.</text>
</comment>
<dbReference type="InterPro" id="IPR036322">
    <property type="entry name" value="WD40_repeat_dom_sf"/>
</dbReference>
<dbReference type="Proteomes" id="UP000813444">
    <property type="component" value="Unassembled WGS sequence"/>
</dbReference>
<dbReference type="PANTHER" id="PTHR46170:SF1">
    <property type="entry name" value="GATOR COMPLEX PROTEIN WDR59"/>
    <property type="match status" value="1"/>
</dbReference>
<accession>A0A8K0WQ91</accession>
<gene>
    <name evidence="6" type="ORF">B0I35DRAFT_451556</name>
</gene>
<dbReference type="InterPro" id="IPR049567">
    <property type="entry name" value="WDR59-like"/>
</dbReference>
<dbReference type="PROSITE" id="PS50294">
    <property type="entry name" value="WD_REPEATS_REGION"/>
    <property type="match status" value="2"/>
</dbReference>
<feature type="domain" description="WDR59/RTC1-like RING zinc finger" evidence="5">
    <location>
        <begin position="1324"/>
        <end position="1377"/>
    </location>
</feature>
<name>A0A8K0WQ91_9HYPO</name>
<dbReference type="PANTHER" id="PTHR46170">
    <property type="entry name" value="GATOR COMPLEX PROTEIN WDR59"/>
    <property type="match status" value="1"/>
</dbReference>
<dbReference type="InterPro" id="IPR001680">
    <property type="entry name" value="WD40_rpt"/>
</dbReference>
<dbReference type="GO" id="GO:0035859">
    <property type="term" value="C:Seh1-associated complex"/>
    <property type="evidence" value="ECO:0007669"/>
    <property type="project" value="TreeGrafter"/>
</dbReference>
<feature type="compositionally biased region" description="Polar residues" evidence="4">
    <location>
        <begin position="1051"/>
        <end position="1060"/>
    </location>
</feature>
<dbReference type="SUPFAM" id="SSF50978">
    <property type="entry name" value="WD40 repeat-like"/>
    <property type="match status" value="1"/>
</dbReference>
<feature type="region of interest" description="Disordered" evidence="4">
    <location>
        <begin position="737"/>
        <end position="771"/>
    </location>
</feature>
<feature type="region of interest" description="Disordered" evidence="4">
    <location>
        <begin position="629"/>
        <end position="656"/>
    </location>
</feature>
<feature type="compositionally biased region" description="Basic and acidic residues" evidence="4">
    <location>
        <begin position="1461"/>
        <end position="1470"/>
    </location>
</feature>
<evidence type="ECO:0000313" key="6">
    <source>
        <dbReference type="EMBL" id="KAH7316577.1"/>
    </source>
</evidence>
<evidence type="ECO:0000256" key="1">
    <source>
        <dbReference type="ARBA" id="ARBA00022574"/>
    </source>
</evidence>
<feature type="region of interest" description="Disordered" evidence="4">
    <location>
        <begin position="1433"/>
        <end position="1470"/>
    </location>
</feature>
<feature type="repeat" description="WD" evidence="3">
    <location>
        <begin position="212"/>
        <end position="248"/>
    </location>
</feature>
<dbReference type="GO" id="GO:0035591">
    <property type="term" value="F:signaling adaptor activity"/>
    <property type="evidence" value="ECO:0007669"/>
    <property type="project" value="TreeGrafter"/>
</dbReference>
<feature type="compositionally biased region" description="Basic and acidic residues" evidence="4">
    <location>
        <begin position="1155"/>
        <end position="1164"/>
    </location>
</feature>
<feature type="region of interest" description="Disordered" evidence="4">
    <location>
        <begin position="1132"/>
        <end position="1164"/>
    </location>
</feature>
<dbReference type="OrthoDB" id="311712at2759"/>
<organism evidence="6 7">
    <name type="scientific">Stachybotrys elegans</name>
    <dbReference type="NCBI Taxonomy" id="80388"/>
    <lineage>
        <taxon>Eukaryota</taxon>
        <taxon>Fungi</taxon>
        <taxon>Dikarya</taxon>
        <taxon>Ascomycota</taxon>
        <taxon>Pezizomycotina</taxon>
        <taxon>Sordariomycetes</taxon>
        <taxon>Hypocreomycetidae</taxon>
        <taxon>Hypocreales</taxon>
        <taxon>Stachybotryaceae</taxon>
        <taxon>Stachybotrys</taxon>
    </lineage>
</organism>
<evidence type="ECO:0000256" key="2">
    <source>
        <dbReference type="ARBA" id="ARBA00022737"/>
    </source>
</evidence>
<feature type="region of interest" description="Disordered" evidence="4">
    <location>
        <begin position="787"/>
        <end position="817"/>
    </location>
</feature>
<sequence>MPSFDQTLDLPKKGKIIKSAYDSESFEADGTIHVDGFTGSATISPSGRDIALASPDGLAIIDLDSPYNPPRRLRSHGLPWLVVDVQWSPFAARDYWVVSTANHRALVWNLNMREDSNSGAIEHSLEGHSRAITDINFSAHHPDVLATCSVDGYVHCWDLRRPRQPVVTFCDWFAGATQVKFNRQDPHILASSHDRWLHIWDDRFAREPLKSISAHTSKIYGLDWNRTRSTGIVTCSLDKSIKFWDYDNDVDQLEYVIRTDYPVWRARHTPFGCGLLAMPQNEPGDLYLYDRRWEEGPVMDKHVDPVAVFPGHGDCKAKEFLWRSRGGITEDGLDNREFQLVSWGTGSELKLHCIDTDVLSSVGHIKNGPARKGLNLTRKGAAYKTFRTIDESMGRDRKTGTMSDSRSTNMAAGLRQSALTLGMGTTNPNGAHSSSAWRGPSMKARVASNSVTDRSQSQIGWMKGITMTKRKISADGQRGHPEKDPSLLGHGYPENEWEEPDTIQEELLRVSKKIPKVAWDNIDMDNLNLRASLKGPWGVDGEIIFIKVKIDIPTSYPRFKAPKFVIEKTSFMPAETHSRLTREIHQLADQFLQRKQNCLEVAFTYLLGEVDLESSTTLFKNVRDLDDDMGGLNDESSSEEDEDIPTGGSASMSQELVPHHNGDATIASLSRTIVPPPPRTCGARFSHDGRLICFFPTKEEKARALFLTSAEVTKERPKGEPFFDGFGRIAIESGTRSRYMADDASATDQSDSEESESSSTSSSDSESTSIPKMNLWYHSTRQLRKTWSEDRSIRSSGGGTGTGVGTGTGTGISRRRIGRPRNLVSIHDMRAHLPSKQEFAREYAIFGDGADVCEHNASVAEKYGHTDLQHVWHYLALLLRTGIPLEMVSANQNRDSIIVIARDAVSKYGPQDSRQKPQETYPESITGLKGRVKWGQHPLATEFIADLFDYYEKMADIQMLAMLSCIFGEASTEDAAAYAGSHLPQPETPLPMKAPSFSVDYFPMDASLYQVYGRSYTNSAVTTPGTLHTPVRYSGSPLSDEAIWHGEPDLNSYSCGNTPPTKGRDEGTDLGSSSRMSKSPKSNMVSRVNSGFASAFAANLPRSFTRGHSSSPPNQGRKKPSPAEAILHSFAPSTSGIGWGSSNATGDSSAGRTSLSDDEHRREDNLPLVPVDVHVLVENQTMFDDDGWLNTPLLEPSRGAAYVNYRYIYAEMLQMWNESLARLEIMKFNILKEDMPTDLRGTFRDSLSIHEAASAGTSRAKTGSSPIAMGKKDQLNSLVNSGRGLDVTGICRIHEIQLEPLQYTSSSGNFGGAVGTCDRCHLTQSQLRCVYCLEPVDGLYPPCLSCGCASHDRCLAEWHAAGETSCPAGDECNCVEEASNGQVESWAALQGAMMKAQKQSSLTPTIVGGGDEEPLEDNKGFERVGRSLMSRLDRSTTNPSHLGFGGLKKSAGEWSRASSLRRTEKRTGFL</sequence>
<dbReference type="InterPro" id="IPR015943">
    <property type="entry name" value="WD40/YVTN_repeat-like_dom_sf"/>
</dbReference>
<dbReference type="GO" id="GO:1904263">
    <property type="term" value="P:positive regulation of TORC1 signaling"/>
    <property type="evidence" value="ECO:0007669"/>
    <property type="project" value="TreeGrafter"/>
</dbReference>
<evidence type="ECO:0000313" key="7">
    <source>
        <dbReference type="Proteomes" id="UP000813444"/>
    </source>
</evidence>
<feature type="region of interest" description="Disordered" evidence="4">
    <location>
        <begin position="1049"/>
        <end position="1085"/>
    </location>
</feature>
<feature type="compositionally biased region" description="Low complexity" evidence="4">
    <location>
        <begin position="1072"/>
        <end position="1082"/>
    </location>
</feature>
<feature type="region of interest" description="Disordered" evidence="4">
    <location>
        <begin position="1102"/>
        <end position="1121"/>
    </location>
</feature>
<keyword evidence="2" id="KW-0677">Repeat</keyword>
<dbReference type="Pfam" id="PF00400">
    <property type="entry name" value="WD40"/>
    <property type="match status" value="2"/>
</dbReference>
<dbReference type="Gene3D" id="2.130.10.10">
    <property type="entry name" value="YVTN repeat-like/Quinoprotein amine dehydrogenase"/>
    <property type="match status" value="1"/>
</dbReference>
<protein>
    <recommendedName>
        <fullName evidence="5">WDR59/RTC1-like RING zinc finger domain-containing protein</fullName>
    </recommendedName>
</protein>
<feature type="compositionally biased region" description="Low complexity" evidence="4">
    <location>
        <begin position="757"/>
        <end position="769"/>
    </location>
</feature>
<dbReference type="InterPro" id="IPR049566">
    <property type="entry name" value="WDR59_RTC1-like_RING_Znf"/>
</dbReference>
<evidence type="ECO:0000256" key="3">
    <source>
        <dbReference type="PROSITE-ProRule" id="PRU00221"/>
    </source>
</evidence>
<evidence type="ECO:0000256" key="4">
    <source>
        <dbReference type="SAM" id="MobiDB-lite"/>
    </source>
</evidence>
<dbReference type="GO" id="GO:0005774">
    <property type="term" value="C:vacuolar membrane"/>
    <property type="evidence" value="ECO:0007669"/>
    <property type="project" value="TreeGrafter"/>
</dbReference>
<reference evidence="6" key="1">
    <citation type="journal article" date="2021" name="Nat. Commun.">
        <title>Genetic determinants of endophytism in the Arabidopsis root mycobiome.</title>
        <authorList>
            <person name="Mesny F."/>
            <person name="Miyauchi S."/>
            <person name="Thiergart T."/>
            <person name="Pickel B."/>
            <person name="Atanasova L."/>
            <person name="Karlsson M."/>
            <person name="Huettel B."/>
            <person name="Barry K.W."/>
            <person name="Haridas S."/>
            <person name="Chen C."/>
            <person name="Bauer D."/>
            <person name="Andreopoulos W."/>
            <person name="Pangilinan J."/>
            <person name="LaButti K."/>
            <person name="Riley R."/>
            <person name="Lipzen A."/>
            <person name="Clum A."/>
            <person name="Drula E."/>
            <person name="Henrissat B."/>
            <person name="Kohler A."/>
            <person name="Grigoriev I.V."/>
            <person name="Martin F.M."/>
            <person name="Hacquard S."/>
        </authorList>
    </citation>
    <scope>NUCLEOTIDE SEQUENCE</scope>
    <source>
        <strain evidence="6">MPI-CAGE-CH-0235</strain>
    </source>
</reference>
<feature type="compositionally biased region" description="Polar residues" evidence="4">
    <location>
        <begin position="1132"/>
        <end position="1154"/>
    </location>
</feature>
<dbReference type="Pfam" id="PF17120">
    <property type="entry name" value="zf-RING_16"/>
    <property type="match status" value="1"/>
</dbReference>
<keyword evidence="1 3" id="KW-0853">WD repeat</keyword>
<dbReference type="PROSITE" id="PS50082">
    <property type="entry name" value="WD_REPEATS_2"/>
    <property type="match status" value="2"/>
</dbReference>
<evidence type="ECO:0000259" key="5">
    <source>
        <dbReference type="Pfam" id="PF17120"/>
    </source>
</evidence>
<dbReference type="GO" id="GO:0034198">
    <property type="term" value="P:cellular response to amino acid starvation"/>
    <property type="evidence" value="ECO:0007669"/>
    <property type="project" value="TreeGrafter"/>
</dbReference>
<feature type="compositionally biased region" description="Gly residues" evidence="4">
    <location>
        <begin position="796"/>
        <end position="810"/>
    </location>
</feature>
<proteinExistence type="predicted"/>
<feature type="region of interest" description="Disordered" evidence="4">
    <location>
        <begin position="472"/>
        <end position="493"/>
    </location>
</feature>